<dbReference type="InterPro" id="IPR025309">
    <property type="entry name" value="KTSC_dom"/>
</dbReference>
<feature type="domain" description="KTSC" evidence="2">
    <location>
        <begin position="7"/>
        <end position="61"/>
    </location>
</feature>
<sequence length="129" mass="14316">MNWVPLNSKQIRAVSYDPGTQVLHAKFAGRRPVRHVGVPPHIYDNLVETSDPEFYYKYYLEPSRVQTGWWRKANLSSHAVKLLIILVGALVITATALEENGELPIHLSEITEAGTTSPASGQRPAVSPQ</sequence>
<reference evidence="3 4" key="1">
    <citation type="submission" date="2020-10" db="EMBL/GenBank/DDBJ databases">
        <title>Sequencing the genomes of 1000 actinobacteria strains.</title>
        <authorList>
            <person name="Klenk H.-P."/>
        </authorList>
    </citation>
    <scope>NUCLEOTIDE SEQUENCE [LARGE SCALE GENOMIC DNA]</scope>
    <source>
        <strain evidence="3 4">DSM 7307</strain>
    </source>
</reference>
<comment type="caution">
    <text evidence="3">The sequence shown here is derived from an EMBL/GenBank/DDBJ whole genome shotgun (WGS) entry which is preliminary data.</text>
</comment>
<dbReference type="Pfam" id="PF13619">
    <property type="entry name" value="KTSC"/>
    <property type="match status" value="1"/>
</dbReference>
<dbReference type="RefSeq" id="WP_192727299.1">
    <property type="nucleotide sequence ID" value="NZ_BAAAVL010000003.1"/>
</dbReference>
<name>A0ABR9IIL8_RHIVS</name>
<dbReference type="EMBL" id="JADBEC010000001">
    <property type="protein sequence ID" value="MBE1503022.1"/>
    <property type="molecule type" value="Genomic_DNA"/>
</dbReference>
<accession>A0ABR9IIL8</accession>
<keyword evidence="4" id="KW-1185">Reference proteome</keyword>
<feature type="transmembrane region" description="Helical" evidence="1">
    <location>
        <begin position="79"/>
        <end position="97"/>
    </location>
</feature>
<keyword evidence="1" id="KW-0472">Membrane</keyword>
<evidence type="ECO:0000313" key="4">
    <source>
        <dbReference type="Proteomes" id="UP000620262"/>
    </source>
</evidence>
<evidence type="ECO:0000313" key="3">
    <source>
        <dbReference type="EMBL" id="MBE1503022.1"/>
    </source>
</evidence>
<keyword evidence="1" id="KW-0812">Transmembrane</keyword>
<evidence type="ECO:0000256" key="1">
    <source>
        <dbReference type="SAM" id="Phobius"/>
    </source>
</evidence>
<dbReference type="Proteomes" id="UP000620262">
    <property type="component" value="Unassembled WGS sequence"/>
</dbReference>
<proteinExistence type="predicted"/>
<gene>
    <name evidence="3" type="ORF">H4W29_000203</name>
</gene>
<evidence type="ECO:0000259" key="2">
    <source>
        <dbReference type="Pfam" id="PF13619"/>
    </source>
</evidence>
<protein>
    <recommendedName>
        <fullName evidence="2">KTSC domain-containing protein</fullName>
    </recommendedName>
</protein>
<organism evidence="3 4">
    <name type="scientific">Rhizobium viscosum</name>
    <name type="common">Arthrobacter viscosus</name>
    <dbReference type="NCBI Taxonomy" id="1673"/>
    <lineage>
        <taxon>Bacteria</taxon>
        <taxon>Pseudomonadati</taxon>
        <taxon>Pseudomonadota</taxon>
        <taxon>Alphaproteobacteria</taxon>
        <taxon>Hyphomicrobiales</taxon>
        <taxon>Rhizobiaceae</taxon>
        <taxon>Rhizobium/Agrobacterium group</taxon>
        <taxon>Rhizobium</taxon>
    </lineage>
</organism>
<keyword evidence="1" id="KW-1133">Transmembrane helix</keyword>